<dbReference type="RefSeq" id="WP_387407158.1">
    <property type="nucleotide sequence ID" value="NZ_JBIAQY010000046.1"/>
</dbReference>
<name>A0ABW6SFZ6_9NOCA</name>
<keyword evidence="2" id="KW-1185">Reference proteome</keyword>
<evidence type="ECO:0000313" key="1">
    <source>
        <dbReference type="EMBL" id="MFF3575261.1"/>
    </source>
</evidence>
<gene>
    <name evidence="1" type="ORF">ACFYXQ_46785</name>
</gene>
<reference evidence="1 2" key="1">
    <citation type="submission" date="2024-10" db="EMBL/GenBank/DDBJ databases">
        <title>The Natural Products Discovery Center: Release of the First 8490 Sequenced Strains for Exploring Actinobacteria Biosynthetic Diversity.</title>
        <authorList>
            <person name="Kalkreuter E."/>
            <person name="Kautsar S.A."/>
            <person name="Yang D."/>
            <person name="Bader C.D."/>
            <person name="Teijaro C.N."/>
            <person name="Fluegel L."/>
            <person name="Davis C.M."/>
            <person name="Simpson J.R."/>
            <person name="Lauterbach L."/>
            <person name="Steele A.D."/>
            <person name="Gui C."/>
            <person name="Meng S."/>
            <person name="Li G."/>
            <person name="Viehrig K."/>
            <person name="Ye F."/>
            <person name="Su P."/>
            <person name="Kiefer A.F."/>
            <person name="Nichols A."/>
            <person name="Cepeda A.J."/>
            <person name="Yan W."/>
            <person name="Fan B."/>
            <person name="Jiang Y."/>
            <person name="Adhikari A."/>
            <person name="Zheng C.-J."/>
            <person name="Schuster L."/>
            <person name="Cowan T.M."/>
            <person name="Smanski M.J."/>
            <person name="Chevrette M.G."/>
            <person name="De Carvalho L.P.S."/>
            <person name="Shen B."/>
        </authorList>
    </citation>
    <scope>NUCLEOTIDE SEQUENCE [LARGE SCALE GENOMIC DNA]</scope>
    <source>
        <strain evidence="1 2">NPDC002593</strain>
    </source>
</reference>
<sequence>MPPIPYGSRFAAAVAYQAQRADGLDGAMAQRGYGDSGVGAVA</sequence>
<comment type="caution">
    <text evidence="1">The sequence shown here is derived from an EMBL/GenBank/DDBJ whole genome shotgun (WGS) entry which is preliminary data.</text>
</comment>
<proteinExistence type="predicted"/>
<evidence type="ECO:0000313" key="2">
    <source>
        <dbReference type="Proteomes" id="UP001601992"/>
    </source>
</evidence>
<protein>
    <submittedName>
        <fullName evidence="1">Uncharacterized protein</fullName>
    </submittedName>
</protein>
<dbReference type="EMBL" id="JBIAQY010000046">
    <property type="protein sequence ID" value="MFF3575261.1"/>
    <property type="molecule type" value="Genomic_DNA"/>
</dbReference>
<organism evidence="1 2">
    <name type="scientific">Nocardia jiangxiensis</name>
    <dbReference type="NCBI Taxonomy" id="282685"/>
    <lineage>
        <taxon>Bacteria</taxon>
        <taxon>Bacillati</taxon>
        <taxon>Actinomycetota</taxon>
        <taxon>Actinomycetes</taxon>
        <taxon>Mycobacteriales</taxon>
        <taxon>Nocardiaceae</taxon>
        <taxon>Nocardia</taxon>
    </lineage>
</organism>
<accession>A0ABW6SFZ6</accession>
<dbReference type="Proteomes" id="UP001601992">
    <property type="component" value="Unassembled WGS sequence"/>
</dbReference>